<feature type="domain" description="Glycosyl hydrolase family 32 N-terminal" evidence="5">
    <location>
        <begin position="150"/>
        <end position="279"/>
    </location>
</feature>
<reference evidence="6 7" key="1">
    <citation type="submission" date="2016-10" db="EMBL/GenBank/DDBJ databases">
        <authorList>
            <person name="de Groot N.N."/>
        </authorList>
    </citation>
    <scope>NUCLEOTIDE SEQUENCE [LARGE SCALE GENOMIC DNA]</scope>
    <source>
        <strain evidence="6 7">AB35.6</strain>
    </source>
</reference>
<evidence type="ECO:0000259" key="5">
    <source>
        <dbReference type="Pfam" id="PF00251"/>
    </source>
</evidence>
<keyword evidence="3" id="KW-0326">Glycosidase</keyword>
<dbReference type="InterPro" id="IPR023296">
    <property type="entry name" value="Glyco_hydro_beta-prop_sf"/>
</dbReference>
<dbReference type="Proteomes" id="UP000182409">
    <property type="component" value="Unassembled WGS sequence"/>
</dbReference>
<evidence type="ECO:0000256" key="1">
    <source>
        <dbReference type="ARBA" id="ARBA00009902"/>
    </source>
</evidence>
<evidence type="ECO:0000313" key="7">
    <source>
        <dbReference type="Proteomes" id="UP000182409"/>
    </source>
</evidence>
<dbReference type="InterPro" id="IPR006311">
    <property type="entry name" value="TAT_signal"/>
</dbReference>
<feature type="chain" id="PRO_5010176241" evidence="4">
    <location>
        <begin position="23"/>
        <end position="364"/>
    </location>
</feature>
<protein>
    <submittedName>
        <fullName evidence="6">Glycosyl hydrolases family 43</fullName>
    </submittedName>
</protein>
<name>A0A1H4NG35_9BACT</name>
<dbReference type="SUPFAM" id="SSF75005">
    <property type="entry name" value="Arabinanase/levansucrase/invertase"/>
    <property type="match status" value="2"/>
</dbReference>
<sequence>MVRMRISLTRRGFVGMTSMAVASNAFPAAASPRSLETPFKLNRLVLGPSNTQGAFDEKSVDCPFVYRHNGLWYMTFVAFDGTGYQTGLASSQDLIHWKNLGAILKRDPSNPVLKFNVAMNWILRENDLHSEGNIQRVSAPGITRQFVGAYHAYPSEGYESGAAVIGLAFSDDGLHWTAGPTILRPEEGADWERGGLYKPCLLRDGGRFYLFYNAKDHTTGGWHEQTGVAVSTDLKTWQRHSGNPILKNGPEGSADAHFASDPCVLKNGGEWAYFYFGLDNKGVARELVATGPDLFHATQTRVPLIDVGEPGSVDGIYAHKPSVVSHAGDLYHFYCAVGGDRKHSVRGISVARSRAWTERELSGL</sequence>
<dbReference type="PROSITE" id="PS51318">
    <property type="entry name" value="TAT"/>
    <property type="match status" value="1"/>
</dbReference>
<dbReference type="PANTHER" id="PTHR35279:SF1">
    <property type="entry name" value="ARABINANASE_LEVANSUCRASE_INVERTASE"/>
    <property type="match status" value="1"/>
</dbReference>
<gene>
    <name evidence="6" type="ORF">SAMN05443244_2231</name>
</gene>
<evidence type="ECO:0000256" key="2">
    <source>
        <dbReference type="ARBA" id="ARBA00022801"/>
    </source>
</evidence>
<keyword evidence="2 6" id="KW-0378">Hydrolase</keyword>
<dbReference type="GO" id="GO:0016798">
    <property type="term" value="F:hydrolase activity, acting on glycosyl bonds"/>
    <property type="evidence" value="ECO:0007669"/>
    <property type="project" value="UniProtKB-KW"/>
</dbReference>
<evidence type="ECO:0000256" key="4">
    <source>
        <dbReference type="SAM" id="SignalP"/>
    </source>
</evidence>
<keyword evidence="4" id="KW-0732">Signal</keyword>
<dbReference type="EMBL" id="FNSD01000001">
    <property type="protein sequence ID" value="SEB93818.1"/>
    <property type="molecule type" value="Genomic_DNA"/>
</dbReference>
<dbReference type="Pfam" id="PF00251">
    <property type="entry name" value="Glyco_hydro_32N"/>
    <property type="match status" value="1"/>
</dbReference>
<dbReference type="InterPro" id="IPR013148">
    <property type="entry name" value="Glyco_hydro_32_N"/>
</dbReference>
<accession>A0A1H4NG35</accession>
<proteinExistence type="inferred from homology"/>
<comment type="similarity">
    <text evidence="1">Belongs to the glycosyl hydrolase 32 family.</text>
</comment>
<feature type="signal peptide" evidence="4">
    <location>
        <begin position="1"/>
        <end position="22"/>
    </location>
</feature>
<dbReference type="PANTHER" id="PTHR35279">
    <property type="match status" value="1"/>
</dbReference>
<evidence type="ECO:0000256" key="3">
    <source>
        <dbReference type="ARBA" id="ARBA00023295"/>
    </source>
</evidence>
<organism evidence="6 7">
    <name type="scientific">Terriglobus roseus</name>
    <dbReference type="NCBI Taxonomy" id="392734"/>
    <lineage>
        <taxon>Bacteria</taxon>
        <taxon>Pseudomonadati</taxon>
        <taxon>Acidobacteriota</taxon>
        <taxon>Terriglobia</taxon>
        <taxon>Terriglobales</taxon>
        <taxon>Acidobacteriaceae</taxon>
        <taxon>Terriglobus</taxon>
    </lineage>
</organism>
<dbReference type="AlphaFoldDB" id="A0A1H4NG35"/>
<dbReference type="Gene3D" id="2.115.10.20">
    <property type="entry name" value="Glycosyl hydrolase domain, family 43"/>
    <property type="match status" value="3"/>
</dbReference>
<evidence type="ECO:0000313" key="6">
    <source>
        <dbReference type="EMBL" id="SEB93818.1"/>
    </source>
</evidence>